<comment type="subcellular location">
    <subcellularLocation>
        <location evidence="1">Secreted</location>
    </subcellularLocation>
</comment>
<evidence type="ECO:0000256" key="3">
    <source>
        <dbReference type="ARBA" id="ARBA00022525"/>
    </source>
</evidence>
<reference evidence="6" key="1">
    <citation type="submission" date="2020-11" db="EMBL/GenBank/DDBJ databases">
        <authorList>
            <person name="Tran Van P."/>
        </authorList>
    </citation>
    <scope>NUCLEOTIDE SEQUENCE</scope>
</reference>
<keyword evidence="5" id="KW-0325">Glycoprotein</keyword>
<keyword evidence="4" id="KW-0732">Signal</keyword>
<dbReference type="PANTHER" id="PTHR13234:SF8">
    <property type="entry name" value="GAMMA-INTERFERON-INDUCIBLE LYSOSOMAL THIOL REDUCTASE"/>
    <property type="match status" value="1"/>
</dbReference>
<protein>
    <submittedName>
        <fullName evidence="6">(California timema) hypothetical protein</fullName>
    </submittedName>
</protein>
<dbReference type="PANTHER" id="PTHR13234">
    <property type="entry name" value="GAMMA-INTERFERON INDUCIBLE LYSOSOMAL THIOL REDUCTASE GILT"/>
    <property type="match status" value="1"/>
</dbReference>
<dbReference type="InterPro" id="IPR004911">
    <property type="entry name" value="Interferon-induced_GILT"/>
</dbReference>
<dbReference type="GO" id="GO:0016671">
    <property type="term" value="F:oxidoreductase activity, acting on a sulfur group of donors, disulfide as acceptor"/>
    <property type="evidence" value="ECO:0007669"/>
    <property type="project" value="InterPro"/>
</dbReference>
<dbReference type="Pfam" id="PF03227">
    <property type="entry name" value="GILT"/>
    <property type="match status" value="1"/>
</dbReference>
<evidence type="ECO:0000256" key="1">
    <source>
        <dbReference type="ARBA" id="ARBA00004613"/>
    </source>
</evidence>
<evidence type="ECO:0000313" key="6">
    <source>
        <dbReference type="EMBL" id="CAD7579726.1"/>
    </source>
</evidence>
<dbReference type="AlphaFoldDB" id="A0A7R9JI42"/>
<comment type="similarity">
    <text evidence="2">Belongs to the GILT family.</text>
</comment>
<evidence type="ECO:0000256" key="4">
    <source>
        <dbReference type="ARBA" id="ARBA00022729"/>
    </source>
</evidence>
<organism evidence="6">
    <name type="scientific">Timema californicum</name>
    <name type="common">California timema</name>
    <name type="synonym">Walking stick</name>
    <dbReference type="NCBI Taxonomy" id="61474"/>
    <lineage>
        <taxon>Eukaryota</taxon>
        <taxon>Metazoa</taxon>
        <taxon>Ecdysozoa</taxon>
        <taxon>Arthropoda</taxon>
        <taxon>Hexapoda</taxon>
        <taxon>Insecta</taxon>
        <taxon>Pterygota</taxon>
        <taxon>Neoptera</taxon>
        <taxon>Polyneoptera</taxon>
        <taxon>Phasmatodea</taxon>
        <taxon>Timematodea</taxon>
        <taxon>Timematoidea</taxon>
        <taxon>Timematidae</taxon>
        <taxon>Timema</taxon>
    </lineage>
</organism>
<gene>
    <name evidence="6" type="ORF">TCMB3V08_LOCUS12259</name>
</gene>
<evidence type="ECO:0000256" key="2">
    <source>
        <dbReference type="ARBA" id="ARBA00005679"/>
    </source>
</evidence>
<dbReference type="GO" id="GO:0005576">
    <property type="term" value="C:extracellular region"/>
    <property type="evidence" value="ECO:0007669"/>
    <property type="project" value="UniProtKB-SubCell"/>
</dbReference>
<dbReference type="EMBL" id="OE193533">
    <property type="protein sequence ID" value="CAD7579726.1"/>
    <property type="molecule type" value="Genomic_DNA"/>
</dbReference>
<evidence type="ECO:0000256" key="5">
    <source>
        <dbReference type="ARBA" id="ARBA00023180"/>
    </source>
</evidence>
<proteinExistence type="inferred from homology"/>
<name>A0A7R9JI42_TIMCA</name>
<accession>A0A7R9JI42</accession>
<sequence length="287" mass="31541">MEEPLEEWETSRLEVVWAESTALQSLSKRVLVLSPQSLDSRPSHVVIVSAGRGPRFPGLLIPGVGSRLTTIRLEPQAGPIAMKTVALLLVSLLTVHSQEKVQVTVFYESHCPYSVEFITQKLYPAYKALTSANMDVDLVPYGFTKYSVDDDGHYQFSCQHGPSECYGNRVQACALAELSDNLDLQVEFVNCAMSSSNSSTSGPLCASKLGIDYSPVQECVDGTTGDQLTVYNGNRTTSFSPKYAYVPWVAINGVHNNETRDTARKDLLATSCKLLNNRPEPCLKRPN</sequence>
<keyword evidence="3" id="KW-0964">Secreted</keyword>